<accession>A0A0P1FIA2</accession>
<evidence type="ECO:0000256" key="1">
    <source>
        <dbReference type="ARBA" id="ARBA00004533"/>
    </source>
</evidence>
<evidence type="ECO:0000313" key="8">
    <source>
        <dbReference type="EMBL" id="CUH59843.1"/>
    </source>
</evidence>
<dbReference type="EC" id="2.3.1.-" evidence="8"/>
<dbReference type="Pfam" id="PF01755">
    <property type="entry name" value="Glyco_transf_25"/>
    <property type="match status" value="1"/>
</dbReference>
<dbReference type="EMBL" id="CYRX01000011">
    <property type="protein sequence ID" value="CUH59843.1"/>
    <property type="molecule type" value="Genomic_DNA"/>
</dbReference>
<gene>
    <name evidence="8" type="primary">htrB</name>
    <name evidence="8" type="ORF">THS5294_01131</name>
</gene>
<dbReference type="RefSeq" id="WP_058122948.1">
    <property type="nucleotide sequence ID" value="NZ_CYRX01000011.1"/>
</dbReference>
<evidence type="ECO:0000256" key="4">
    <source>
        <dbReference type="ARBA" id="ARBA00022679"/>
    </source>
</evidence>
<keyword evidence="5" id="KW-0472">Membrane</keyword>
<dbReference type="InterPro" id="IPR002654">
    <property type="entry name" value="Glyco_trans_25"/>
</dbReference>
<dbReference type="CDD" id="cd07984">
    <property type="entry name" value="LPLAT_LABLAT-like"/>
    <property type="match status" value="1"/>
</dbReference>
<dbReference type="Proteomes" id="UP000051298">
    <property type="component" value="Unassembled WGS sequence"/>
</dbReference>
<keyword evidence="4 8" id="KW-0808">Transferase</keyword>
<dbReference type="AlphaFoldDB" id="A0A0P1FIA2"/>
<proteinExistence type="predicted"/>
<keyword evidence="6 8" id="KW-0012">Acyltransferase</keyword>
<name>A0A0P1FIA2_9RHOB</name>
<reference evidence="8" key="1">
    <citation type="submission" date="2015-09" db="EMBL/GenBank/DDBJ databases">
        <authorList>
            <consortium name="Swine Surveillance"/>
        </authorList>
    </citation>
    <scope>NUCLEOTIDE SEQUENCE [LARGE SCALE GENOMIC DNA]</scope>
    <source>
        <strain evidence="8">CECT 5294</strain>
    </source>
</reference>
<dbReference type="Pfam" id="PF03279">
    <property type="entry name" value="Lip_A_acyltrans"/>
    <property type="match status" value="1"/>
</dbReference>
<feature type="domain" description="Glycosyl transferase family 25" evidence="7">
    <location>
        <begin position="3"/>
        <end position="124"/>
    </location>
</feature>
<evidence type="ECO:0000259" key="7">
    <source>
        <dbReference type="Pfam" id="PF01755"/>
    </source>
</evidence>
<organism evidence="8">
    <name type="scientific">Thalassobacter stenotrophicus</name>
    <dbReference type="NCBI Taxonomy" id="266809"/>
    <lineage>
        <taxon>Bacteria</taxon>
        <taxon>Pseudomonadati</taxon>
        <taxon>Pseudomonadota</taxon>
        <taxon>Alphaproteobacteria</taxon>
        <taxon>Rhodobacterales</taxon>
        <taxon>Roseobacteraceae</taxon>
        <taxon>Thalassobacter</taxon>
    </lineage>
</organism>
<protein>
    <submittedName>
        <fullName evidence="8">Lipid A biosynthesis lauroyl acyltransferase</fullName>
        <ecNumber evidence="8">2.3.1.-</ecNumber>
    </submittedName>
</protein>
<dbReference type="CDD" id="cd06532">
    <property type="entry name" value="Glyco_transf_25"/>
    <property type="match status" value="1"/>
</dbReference>
<dbReference type="PANTHER" id="PTHR30606">
    <property type="entry name" value="LIPID A BIOSYNTHESIS LAUROYL ACYLTRANSFERASE"/>
    <property type="match status" value="1"/>
</dbReference>
<dbReference type="GO" id="GO:0005886">
    <property type="term" value="C:plasma membrane"/>
    <property type="evidence" value="ECO:0007669"/>
    <property type="project" value="UniProtKB-SubCell"/>
</dbReference>
<keyword evidence="3" id="KW-0997">Cell inner membrane</keyword>
<dbReference type="InterPro" id="IPR004960">
    <property type="entry name" value="LipA_acyltrans"/>
</dbReference>
<dbReference type="GO" id="GO:0016746">
    <property type="term" value="F:acyltransferase activity"/>
    <property type="evidence" value="ECO:0007669"/>
    <property type="project" value="UniProtKB-KW"/>
</dbReference>
<comment type="subcellular location">
    <subcellularLocation>
        <location evidence="1">Cell inner membrane</location>
    </subcellularLocation>
</comment>
<evidence type="ECO:0000256" key="2">
    <source>
        <dbReference type="ARBA" id="ARBA00022475"/>
    </source>
</evidence>
<dbReference type="PANTHER" id="PTHR30606:SF10">
    <property type="entry name" value="PHOSPHATIDYLINOSITOL MANNOSIDE ACYLTRANSFERASE"/>
    <property type="match status" value="1"/>
</dbReference>
<sequence length="536" mass="59126">MNIKAFIIHLERATARKPIVADLIAALPIPAEVFPAIDGAALDHGTLYSNVTRTSHVRPHYPFKLSKGEIACYKSHRAVWQKIVDEELDAAIVFEDDAVVNPSTFEPAFELAKTHIDELGVIQFQTRETMGSTEVILQDKGIQLVRPPVTLLRLTATMLSRTAALRLLAASKVVDRPIGSLLQLTRTTGQPICSANPSGVSSGRNNVGSLKIRKNWLKSFAIARYTSAAHRLTVKPRRTPALKAANYRLQATLIRGFLGAAKVLPLPLRAALAGHLTNAAIHLVPSLRRRAADNLHRVFPDMDPIQRRQILGQVARNTGRTLTEILFNQEFAAQAEAIPINGPGLEALRQAQAKGKGAIIVSGHFGQWEAIRHALKAQGLETGALYRPNNNPHYEPLFRRGIKAGGAPIIARGSVGNRNMIKHIRSGGFIALLMDQYIQDGTTLTFMGHPAVTSLSAAQMALRYDLPLVPIFSKRTRDGFEIVAEEPIPHTHAREMMQTFNDRLGEQVRAAPGQWHWLHNRWKIGQWNDPTPSHEA</sequence>
<dbReference type="GO" id="GO:0009247">
    <property type="term" value="P:glycolipid biosynthetic process"/>
    <property type="evidence" value="ECO:0007669"/>
    <property type="project" value="UniProtKB-ARBA"/>
</dbReference>
<evidence type="ECO:0000256" key="5">
    <source>
        <dbReference type="ARBA" id="ARBA00023136"/>
    </source>
</evidence>
<evidence type="ECO:0000256" key="3">
    <source>
        <dbReference type="ARBA" id="ARBA00022519"/>
    </source>
</evidence>
<keyword evidence="2" id="KW-1003">Cell membrane</keyword>
<evidence type="ECO:0000256" key="6">
    <source>
        <dbReference type="ARBA" id="ARBA00023315"/>
    </source>
</evidence>